<dbReference type="GO" id="GO:0005634">
    <property type="term" value="C:nucleus"/>
    <property type="evidence" value="ECO:0007669"/>
    <property type="project" value="UniProtKB-SubCell"/>
</dbReference>
<dbReference type="GO" id="GO:0003684">
    <property type="term" value="F:damaged DNA binding"/>
    <property type="evidence" value="ECO:0007669"/>
    <property type="project" value="TreeGrafter"/>
</dbReference>
<accession>A0A9N9RFK6</accession>
<dbReference type="InterPro" id="IPR003395">
    <property type="entry name" value="RecF/RecN/SMC_N"/>
</dbReference>
<keyword evidence="8 12" id="KW-0175">Coiled coil</keyword>
<keyword evidence="15" id="KW-1185">Reference proteome</keyword>
<evidence type="ECO:0000256" key="7">
    <source>
        <dbReference type="ARBA" id="ARBA00022840"/>
    </source>
</evidence>
<keyword evidence="7" id="KW-0067">ATP-binding</keyword>
<dbReference type="PANTHER" id="PTHR19306:SF6">
    <property type="entry name" value="STRUCTURAL MAINTENANCE OF CHROMOSOMES PROTEIN 6"/>
    <property type="match status" value="1"/>
</dbReference>
<keyword evidence="11" id="KW-0539">Nucleus</keyword>
<dbReference type="GO" id="GO:0005524">
    <property type="term" value="F:ATP binding"/>
    <property type="evidence" value="ECO:0007669"/>
    <property type="project" value="UniProtKB-KW"/>
</dbReference>
<comment type="similarity">
    <text evidence="3">Belongs to the SMC family. SMC6 subfamily.</text>
</comment>
<keyword evidence="9" id="KW-0233">DNA recombination</keyword>
<reference evidence="14" key="2">
    <citation type="submission" date="2022-10" db="EMBL/GenBank/DDBJ databases">
        <authorList>
            <consortium name="ENA_rothamsted_submissions"/>
            <consortium name="culmorum"/>
            <person name="King R."/>
        </authorList>
    </citation>
    <scope>NUCLEOTIDE SEQUENCE</scope>
</reference>
<feature type="coiled-coil region" evidence="12">
    <location>
        <begin position="633"/>
        <end position="674"/>
    </location>
</feature>
<dbReference type="GO" id="GO:0030915">
    <property type="term" value="C:Smc5-Smc6 complex"/>
    <property type="evidence" value="ECO:0007669"/>
    <property type="project" value="TreeGrafter"/>
</dbReference>
<dbReference type="SUPFAM" id="SSF52540">
    <property type="entry name" value="P-loop containing nucleoside triphosphate hydrolases"/>
    <property type="match status" value="1"/>
</dbReference>
<name>A0A9N9RFK6_9NEOP</name>
<dbReference type="SUPFAM" id="SSF75553">
    <property type="entry name" value="Smc hinge domain"/>
    <property type="match status" value="1"/>
</dbReference>
<dbReference type="OrthoDB" id="10072614at2759"/>
<evidence type="ECO:0000256" key="5">
    <source>
        <dbReference type="ARBA" id="ARBA00022741"/>
    </source>
</evidence>
<evidence type="ECO:0000256" key="11">
    <source>
        <dbReference type="ARBA" id="ARBA00023242"/>
    </source>
</evidence>
<evidence type="ECO:0000256" key="10">
    <source>
        <dbReference type="ARBA" id="ARBA00023204"/>
    </source>
</evidence>
<dbReference type="GO" id="GO:0000724">
    <property type="term" value="P:double-strand break repair via homologous recombination"/>
    <property type="evidence" value="ECO:0007669"/>
    <property type="project" value="TreeGrafter"/>
</dbReference>
<dbReference type="InterPro" id="IPR027417">
    <property type="entry name" value="P-loop_NTPase"/>
</dbReference>
<evidence type="ECO:0000256" key="2">
    <source>
        <dbReference type="ARBA" id="ARBA00004286"/>
    </source>
</evidence>
<comment type="subcellular location">
    <subcellularLocation>
        <location evidence="2">Chromosome</location>
    </subcellularLocation>
    <subcellularLocation>
        <location evidence="1">Nucleus</location>
    </subcellularLocation>
</comment>
<feature type="coiled-coil region" evidence="12">
    <location>
        <begin position="222"/>
        <end position="324"/>
    </location>
</feature>
<protein>
    <recommendedName>
        <fullName evidence="13">RecF/RecN/SMC N-terminal domain-containing protein</fullName>
    </recommendedName>
</protein>
<dbReference type="PANTHER" id="PTHR19306">
    <property type="entry name" value="STRUCTURAL MAINTENANCE OF CHROMOSOMES 5,6 SMC5, SMC6"/>
    <property type="match status" value="1"/>
</dbReference>
<evidence type="ECO:0000256" key="4">
    <source>
        <dbReference type="ARBA" id="ARBA00022454"/>
    </source>
</evidence>
<dbReference type="Gene3D" id="3.40.50.300">
    <property type="entry name" value="P-loop containing nucleotide triphosphate hydrolases"/>
    <property type="match status" value="2"/>
</dbReference>
<gene>
    <name evidence="14" type="ORF">DIATSA_LOCUS14052</name>
</gene>
<dbReference type="AlphaFoldDB" id="A0A9N9RFK6"/>
<dbReference type="GO" id="GO:0035861">
    <property type="term" value="C:site of double-strand break"/>
    <property type="evidence" value="ECO:0007669"/>
    <property type="project" value="TreeGrafter"/>
</dbReference>
<evidence type="ECO:0000256" key="9">
    <source>
        <dbReference type="ARBA" id="ARBA00023172"/>
    </source>
</evidence>
<evidence type="ECO:0000256" key="6">
    <source>
        <dbReference type="ARBA" id="ARBA00022763"/>
    </source>
</evidence>
<dbReference type="Proteomes" id="UP001153714">
    <property type="component" value="Chromosome 9"/>
</dbReference>
<keyword evidence="10" id="KW-0234">DNA repair</keyword>
<sequence length="1038" mass="116383">MMEEELIDEDIDGSIHSIHVRNFFCHENLEVNLNRNVNFIVGRNGSGKSAILTALVVGLGGRASATNRGSNLHSFIKKGANSATIEIKIKNSSPKAYKPNEYGDFITIIRNITASGSSSYKVKSATGEVISTKFEEVNAIILAHDIQVDNPISVLNQDDARSFHASDAKKKYSLFRKATNLDQTETNYIRALENCNKATSIWNRKNEASLVLEKEYKKWKASHEQLQSRDEIEAKKQALQNEYYWSEIADFEREVALIQTQYDKQKAKIDKLVERLSKMNQHYGTNTEAIDALKVQLDEKTLERSALEQELRALEAEVRREQEDWRSQQHAGSKQADLLARETRKINDLEREINNIGSGQSAQQRAELERAAAAAEAAAAAAEARYSTLQNDSAQARAAAAHAAAAHERAAAAAASVRDTLRHLKQQLRELESRGNDSLAVYGGNMVELCQRVKQAAARGEFSALPRGPVGAYLKVKEKKWGGAIEHIIGGSMMSFCVNCPEDSRKLFEIMGKVYGKSSKPSVTCSKFLSQQHDVRRNKVRAGAFISALDSIDVSDPVIANFLIDNMRLEGVLLVPEHDDAVRLSDTVENVPVNCARVVTLDGSEYHPAPNYRSYGGAAQSSKYLQVSTAERKRQVQVEIQETETKLRALEAKAEELNQELRAARDNERVTSRALQALVGERHERAGAARSARAALDAHHAPHHAVLLEELNVSKEKVRTLNEQMAVFKEREQEYKRKVDANETNMRRVKGKLSHLTAACRTLSEEIEAEQLKLEQGVSERAACEQKLREERDKLAHVHALLHEKNGQVDKLTQEALLLCSRVDNPRDRAIVTNELKKTQLKLSSLRVDGMSKAQVAEKLLAVEKQYRRTMLTLERLKKLIDEIKNTTDKHLNFCHRVQTYIARRVQYCFQSILTLRGYSGRMEIDNARGSLEIVCTGREGGGKRHAATTSSLSGGERSYSTVAFIMALWECVELPFYFMDEFDVFMDNVNRKIVMELLIDHALKNTNRQFVFLTPQDASAVTAGPQISIHLMADPRP</sequence>
<evidence type="ECO:0000256" key="3">
    <source>
        <dbReference type="ARBA" id="ARBA00006793"/>
    </source>
</evidence>
<evidence type="ECO:0000256" key="12">
    <source>
        <dbReference type="SAM" id="Coils"/>
    </source>
</evidence>
<dbReference type="EMBL" id="OU893340">
    <property type="protein sequence ID" value="CAG9796905.1"/>
    <property type="molecule type" value="Genomic_DNA"/>
</dbReference>
<dbReference type="Pfam" id="PF02463">
    <property type="entry name" value="SMC_N"/>
    <property type="match status" value="1"/>
</dbReference>
<evidence type="ECO:0000313" key="14">
    <source>
        <dbReference type="EMBL" id="CAG9796905.1"/>
    </source>
</evidence>
<keyword evidence="4" id="KW-0158">Chromosome</keyword>
<dbReference type="GO" id="GO:0003697">
    <property type="term" value="F:single-stranded DNA binding"/>
    <property type="evidence" value="ECO:0007669"/>
    <property type="project" value="TreeGrafter"/>
</dbReference>
<reference evidence="14" key="1">
    <citation type="submission" date="2021-12" db="EMBL/GenBank/DDBJ databases">
        <authorList>
            <person name="King R."/>
        </authorList>
    </citation>
    <scope>NUCLEOTIDE SEQUENCE</scope>
</reference>
<keyword evidence="5" id="KW-0547">Nucleotide-binding</keyword>
<feature type="coiled-coil region" evidence="12">
    <location>
        <begin position="365"/>
        <end position="434"/>
    </location>
</feature>
<organism evidence="14 15">
    <name type="scientific">Diatraea saccharalis</name>
    <name type="common">sugarcane borer</name>
    <dbReference type="NCBI Taxonomy" id="40085"/>
    <lineage>
        <taxon>Eukaryota</taxon>
        <taxon>Metazoa</taxon>
        <taxon>Ecdysozoa</taxon>
        <taxon>Arthropoda</taxon>
        <taxon>Hexapoda</taxon>
        <taxon>Insecta</taxon>
        <taxon>Pterygota</taxon>
        <taxon>Neoptera</taxon>
        <taxon>Endopterygota</taxon>
        <taxon>Lepidoptera</taxon>
        <taxon>Glossata</taxon>
        <taxon>Ditrysia</taxon>
        <taxon>Pyraloidea</taxon>
        <taxon>Crambidae</taxon>
        <taxon>Crambinae</taxon>
        <taxon>Diatraea</taxon>
    </lineage>
</organism>
<dbReference type="InterPro" id="IPR036277">
    <property type="entry name" value="SMC_hinge_sf"/>
</dbReference>
<keyword evidence="6" id="KW-0227">DNA damage</keyword>
<evidence type="ECO:0000259" key="13">
    <source>
        <dbReference type="Pfam" id="PF02463"/>
    </source>
</evidence>
<feature type="domain" description="RecF/RecN/SMC N-terminal" evidence="13">
    <location>
        <begin position="15"/>
        <end position="1016"/>
    </location>
</feature>
<evidence type="ECO:0000256" key="1">
    <source>
        <dbReference type="ARBA" id="ARBA00004123"/>
    </source>
</evidence>
<dbReference type="GO" id="GO:0051276">
    <property type="term" value="P:chromosome organization"/>
    <property type="evidence" value="ECO:0007669"/>
    <property type="project" value="InterPro"/>
</dbReference>
<evidence type="ECO:0000256" key="8">
    <source>
        <dbReference type="ARBA" id="ARBA00023054"/>
    </source>
</evidence>
<proteinExistence type="inferred from homology"/>
<evidence type="ECO:0000313" key="15">
    <source>
        <dbReference type="Proteomes" id="UP001153714"/>
    </source>
</evidence>
<feature type="coiled-coil region" evidence="12">
    <location>
        <begin position="704"/>
        <end position="738"/>
    </location>
</feature>